<keyword evidence="1" id="KW-0472">Membrane</keyword>
<reference evidence="2 3" key="1">
    <citation type="submission" date="2019-08" db="EMBL/GenBank/DDBJ databases">
        <title>Whole genome of Aphis craccivora.</title>
        <authorList>
            <person name="Voronova N.V."/>
            <person name="Shulinski R.S."/>
            <person name="Bandarenka Y.V."/>
            <person name="Zhorov D.G."/>
            <person name="Warner D."/>
        </authorList>
    </citation>
    <scope>NUCLEOTIDE SEQUENCE [LARGE SCALE GENOMIC DNA]</scope>
    <source>
        <strain evidence="2">180601</strain>
        <tissue evidence="2">Whole Body</tissue>
    </source>
</reference>
<evidence type="ECO:0000256" key="1">
    <source>
        <dbReference type="SAM" id="Phobius"/>
    </source>
</evidence>
<proteinExistence type="predicted"/>
<dbReference type="Proteomes" id="UP000478052">
    <property type="component" value="Unassembled WGS sequence"/>
</dbReference>
<name>A0A6G0VYY7_APHCR</name>
<gene>
    <name evidence="2" type="ORF">FWK35_00035480</name>
</gene>
<dbReference type="OrthoDB" id="6589387at2759"/>
<organism evidence="2 3">
    <name type="scientific">Aphis craccivora</name>
    <name type="common">Cowpea aphid</name>
    <dbReference type="NCBI Taxonomy" id="307492"/>
    <lineage>
        <taxon>Eukaryota</taxon>
        <taxon>Metazoa</taxon>
        <taxon>Ecdysozoa</taxon>
        <taxon>Arthropoda</taxon>
        <taxon>Hexapoda</taxon>
        <taxon>Insecta</taxon>
        <taxon>Pterygota</taxon>
        <taxon>Neoptera</taxon>
        <taxon>Paraneoptera</taxon>
        <taxon>Hemiptera</taxon>
        <taxon>Sternorrhyncha</taxon>
        <taxon>Aphidomorpha</taxon>
        <taxon>Aphidoidea</taxon>
        <taxon>Aphididae</taxon>
        <taxon>Aphidini</taxon>
        <taxon>Aphis</taxon>
        <taxon>Aphis</taxon>
    </lineage>
</organism>
<keyword evidence="1" id="KW-0812">Transmembrane</keyword>
<dbReference type="AlphaFoldDB" id="A0A6G0VYY7"/>
<keyword evidence="1" id="KW-1133">Transmembrane helix</keyword>
<evidence type="ECO:0000313" key="3">
    <source>
        <dbReference type="Proteomes" id="UP000478052"/>
    </source>
</evidence>
<feature type="transmembrane region" description="Helical" evidence="1">
    <location>
        <begin position="12"/>
        <end position="32"/>
    </location>
</feature>
<keyword evidence="3" id="KW-1185">Reference proteome</keyword>
<dbReference type="EMBL" id="VUJU01010302">
    <property type="protein sequence ID" value="KAF0714874.1"/>
    <property type="molecule type" value="Genomic_DNA"/>
</dbReference>
<accession>A0A6G0VYY7</accession>
<evidence type="ECO:0000313" key="2">
    <source>
        <dbReference type="EMBL" id="KAF0714874.1"/>
    </source>
</evidence>
<comment type="caution">
    <text evidence="2">The sequence shown here is derived from an EMBL/GenBank/DDBJ whole genome shotgun (WGS) entry which is preliminary data.</text>
</comment>
<sequence length="189" mass="22219">MATFSNKAFYFIFIGVHVINVMSFNPLLTYTVRYKKIDAKPNITIHHYSIDQYKDVQFINGKMSIISKELINKVHGVFYRCDSDGINCEYFQTWKITDICPKLKDPNQLWSRWYSSFDPPMLCPLDKVHYKIKNATIDVGLVTLLYPQATEYQWKVVQNMYADDILVGSYSMDMSIFGYRKRIKSTFKP</sequence>
<protein>
    <submittedName>
        <fullName evidence="2">Uncharacterized protein</fullName>
    </submittedName>
</protein>